<dbReference type="Gene3D" id="3.90.220.20">
    <property type="entry name" value="DNA methylase specificity domains"/>
    <property type="match status" value="2"/>
</dbReference>
<dbReference type="Proteomes" id="UP000236488">
    <property type="component" value="Unassembled WGS sequence"/>
</dbReference>
<comment type="caution">
    <text evidence="5">The sequence shown here is derived from an EMBL/GenBank/DDBJ whole genome shotgun (WGS) entry which is preliminary data.</text>
</comment>
<feature type="domain" description="Type I restriction modification DNA specificity" evidence="4">
    <location>
        <begin position="191"/>
        <end position="355"/>
    </location>
</feature>
<reference evidence="5 6" key="1">
    <citation type="journal article" date="2018" name="Int. J. Syst. Evol. Microbiol.">
        <title>Rubneribacter badeniensis gen. nov., sp. nov. and Enteroscipio rubneri gen. nov., sp. nov., new members of the Eggerthellaceae isolated from human faeces.</title>
        <authorList>
            <person name="Danylec N."/>
            <person name="Gobl A."/>
            <person name="Stoll D.A."/>
            <person name="Hetzer B."/>
            <person name="Kulling S.E."/>
            <person name="Huch M."/>
        </authorList>
    </citation>
    <scope>NUCLEOTIDE SEQUENCE [LARGE SCALE GENOMIC DNA]</scope>
    <source>
        <strain evidence="5 6">ResAG-85</strain>
    </source>
</reference>
<dbReference type="InterPro" id="IPR000055">
    <property type="entry name" value="Restrct_endonuc_typeI_TRD"/>
</dbReference>
<keyword evidence="2" id="KW-0680">Restriction system</keyword>
<evidence type="ECO:0000256" key="2">
    <source>
        <dbReference type="ARBA" id="ARBA00022747"/>
    </source>
</evidence>
<dbReference type="GO" id="GO:0009307">
    <property type="term" value="P:DNA restriction-modification system"/>
    <property type="evidence" value="ECO:0007669"/>
    <property type="project" value="UniProtKB-KW"/>
</dbReference>
<dbReference type="EMBL" id="PPEL01000078">
    <property type="protein sequence ID" value="PNV64641.1"/>
    <property type="molecule type" value="Genomic_DNA"/>
</dbReference>
<dbReference type="Pfam" id="PF01420">
    <property type="entry name" value="Methylase_S"/>
    <property type="match status" value="1"/>
</dbReference>
<dbReference type="SUPFAM" id="SSF116734">
    <property type="entry name" value="DNA methylase specificity domain"/>
    <property type="match status" value="2"/>
</dbReference>
<dbReference type="PANTHER" id="PTHR30408:SF12">
    <property type="entry name" value="TYPE I RESTRICTION ENZYME MJAVIII SPECIFICITY SUBUNIT"/>
    <property type="match status" value="1"/>
</dbReference>
<dbReference type="PANTHER" id="PTHR30408">
    <property type="entry name" value="TYPE-1 RESTRICTION ENZYME ECOKI SPECIFICITY PROTEIN"/>
    <property type="match status" value="1"/>
</dbReference>
<keyword evidence="6" id="KW-1185">Reference proteome</keyword>
<organism evidence="5 6">
    <name type="scientific">Rubneribacter badeniensis</name>
    <dbReference type="NCBI Taxonomy" id="2070688"/>
    <lineage>
        <taxon>Bacteria</taxon>
        <taxon>Bacillati</taxon>
        <taxon>Actinomycetota</taxon>
        <taxon>Coriobacteriia</taxon>
        <taxon>Eggerthellales</taxon>
        <taxon>Eggerthellaceae</taxon>
        <taxon>Rubneribacter</taxon>
    </lineage>
</organism>
<gene>
    <name evidence="5" type="ORF">C2L80_10835</name>
</gene>
<evidence type="ECO:0000313" key="6">
    <source>
        <dbReference type="Proteomes" id="UP000236488"/>
    </source>
</evidence>
<dbReference type="GO" id="GO:0003677">
    <property type="term" value="F:DNA binding"/>
    <property type="evidence" value="ECO:0007669"/>
    <property type="project" value="UniProtKB-KW"/>
</dbReference>
<evidence type="ECO:0000313" key="5">
    <source>
        <dbReference type="EMBL" id="PNV64641.1"/>
    </source>
</evidence>
<evidence type="ECO:0000256" key="1">
    <source>
        <dbReference type="ARBA" id="ARBA00010923"/>
    </source>
</evidence>
<accession>A0A2K2U2X0</accession>
<keyword evidence="3" id="KW-0238">DNA-binding</keyword>
<dbReference type="InterPro" id="IPR044946">
    <property type="entry name" value="Restrct_endonuc_typeI_TRD_sf"/>
</dbReference>
<dbReference type="InterPro" id="IPR052021">
    <property type="entry name" value="Type-I_RS_S_subunit"/>
</dbReference>
<dbReference type="RefSeq" id="WP_103263193.1">
    <property type="nucleotide sequence ID" value="NZ_PPEL01000078.1"/>
</dbReference>
<protein>
    <recommendedName>
        <fullName evidence="4">Type I restriction modification DNA specificity domain-containing protein</fullName>
    </recommendedName>
</protein>
<name>A0A2K2U2X0_9ACTN</name>
<comment type="similarity">
    <text evidence="1">Belongs to the type-I restriction system S methylase family.</text>
</comment>
<evidence type="ECO:0000256" key="3">
    <source>
        <dbReference type="ARBA" id="ARBA00023125"/>
    </source>
</evidence>
<sequence length="374" mass="41716">MNKPDQNSKPAFSGERIPFASAFKEVSRGVARIKQKDYLNEGPHPIIDQGQLLVGGYSDSEEGLFTDVPAIVFGDHTRCVKYIEEPFFAGADGVKILKPALSGNDRYWYHALRSVRIENLGYSRHFKLLKETSFPAHSAPRQAEICAALDKSLDLIERRKKTISRLQSLVKSQFVEMFGDPISNSRQLPMMRIETIADVQTGATPLRSNAAYYNGQIPWIKTGEVAAGLKKKPEETITELALKETNCKLFPAGTILIAMYGQGDTRGKAAILRQAAATNQACAAIMLNDTCNAEFILTQLNLRYRDLRSQSLGGNQKNLSLKIIKAYELIIPDIEQQQEFAAFAERAAKLEFAAQQQIEKLQTLYDSLAQEYFG</sequence>
<dbReference type="AlphaFoldDB" id="A0A2K2U2X0"/>
<proteinExistence type="inferred from homology"/>
<evidence type="ECO:0000259" key="4">
    <source>
        <dbReference type="Pfam" id="PF01420"/>
    </source>
</evidence>